<feature type="region of interest" description="Disordered" evidence="1">
    <location>
        <begin position="27"/>
        <end position="47"/>
    </location>
</feature>
<organism evidence="2">
    <name type="scientific">Tanacetum cinerariifolium</name>
    <name type="common">Dalmatian daisy</name>
    <name type="synonym">Chrysanthemum cinerariifolium</name>
    <dbReference type="NCBI Taxonomy" id="118510"/>
    <lineage>
        <taxon>Eukaryota</taxon>
        <taxon>Viridiplantae</taxon>
        <taxon>Streptophyta</taxon>
        <taxon>Embryophyta</taxon>
        <taxon>Tracheophyta</taxon>
        <taxon>Spermatophyta</taxon>
        <taxon>Magnoliopsida</taxon>
        <taxon>eudicotyledons</taxon>
        <taxon>Gunneridae</taxon>
        <taxon>Pentapetalae</taxon>
        <taxon>asterids</taxon>
        <taxon>campanulids</taxon>
        <taxon>Asterales</taxon>
        <taxon>Asteraceae</taxon>
        <taxon>Asteroideae</taxon>
        <taxon>Anthemideae</taxon>
        <taxon>Anthemidinae</taxon>
        <taxon>Tanacetum</taxon>
    </lineage>
</organism>
<comment type="caution">
    <text evidence="2">The sequence shown here is derived from an EMBL/GenBank/DDBJ whole genome shotgun (WGS) entry which is preliminary data.</text>
</comment>
<proteinExistence type="predicted"/>
<gene>
    <name evidence="2" type="ORF">Tci_890638</name>
</gene>
<accession>A0A699UB60</accession>
<name>A0A699UB60_TANCI</name>
<feature type="non-terminal residue" evidence="2">
    <location>
        <position position="1"/>
    </location>
</feature>
<dbReference type="EMBL" id="BKCJ011308938">
    <property type="protein sequence ID" value="GFD18669.1"/>
    <property type="molecule type" value="Genomic_DNA"/>
</dbReference>
<evidence type="ECO:0000313" key="2">
    <source>
        <dbReference type="EMBL" id="GFD18669.1"/>
    </source>
</evidence>
<dbReference type="AlphaFoldDB" id="A0A699UB60"/>
<evidence type="ECO:0000256" key="1">
    <source>
        <dbReference type="SAM" id="MobiDB-lite"/>
    </source>
</evidence>
<reference evidence="2" key="1">
    <citation type="journal article" date="2019" name="Sci. Rep.">
        <title>Draft genome of Tanacetum cinerariifolium, the natural source of mosquito coil.</title>
        <authorList>
            <person name="Yamashiro T."/>
            <person name="Shiraishi A."/>
            <person name="Satake H."/>
            <person name="Nakayama K."/>
        </authorList>
    </citation>
    <scope>NUCLEOTIDE SEQUENCE</scope>
</reference>
<sequence length="111" mass="12400">VKKLKKRNRLRTHKLKRLYKVGFSAKVESSDDEESLGEDESKQRRRINSIDADDDITLVSVQDDANNKMFDVDSLGGEEVFVAGQNENIVEEVVDATQVSTAATTVTITNK</sequence>
<protein>
    <submittedName>
        <fullName evidence="2">Uncharacterized protein</fullName>
    </submittedName>
</protein>